<name>A0ABR1B2G0_POLSC</name>
<comment type="caution">
    <text evidence="1">The sequence shown here is derived from an EMBL/GenBank/DDBJ whole genome shotgun (WGS) entry which is preliminary data.</text>
</comment>
<gene>
    <name evidence="1" type="ORF">RUM44_004058</name>
</gene>
<dbReference type="EMBL" id="JAWJWF010000004">
    <property type="protein sequence ID" value="KAK6633451.1"/>
    <property type="molecule type" value="Genomic_DNA"/>
</dbReference>
<sequence length="138" mass="15720">MKTIYGLFSGAIIVLSEMKSLLSTTPGLRALRKADEILFHFFVEAHVKRARRGTFNLKSDINLPGHIYLMLRDSFVLFSVYDVPEMRYYEFTTAVTSHRGRTPTAQECPKWVPPDLPQQIKYLAGVLLENPSAHPKIP</sequence>
<reference evidence="1 2" key="1">
    <citation type="submission" date="2023-09" db="EMBL/GenBank/DDBJ databases">
        <title>Genomes of two closely related lineages of the louse Polyplax serrata with different host specificities.</title>
        <authorList>
            <person name="Martinu J."/>
            <person name="Tarabai H."/>
            <person name="Stefka J."/>
            <person name="Hypsa V."/>
        </authorList>
    </citation>
    <scope>NUCLEOTIDE SEQUENCE [LARGE SCALE GENOMIC DNA]</scope>
    <source>
        <strain evidence="1">98ZLc_SE</strain>
    </source>
</reference>
<evidence type="ECO:0000313" key="2">
    <source>
        <dbReference type="Proteomes" id="UP001359485"/>
    </source>
</evidence>
<dbReference type="Proteomes" id="UP001359485">
    <property type="component" value="Unassembled WGS sequence"/>
</dbReference>
<accession>A0ABR1B2G0</accession>
<organism evidence="1 2">
    <name type="scientific">Polyplax serrata</name>
    <name type="common">Common mouse louse</name>
    <dbReference type="NCBI Taxonomy" id="468196"/>
    <lineage>
        <taxon>Eukaryota</taxon>
        <taxon>Metazoa</taxon>
        <taxon>Ecdysozoa</taxon>
        <taxon>Arthropoda</taxon>
        <taxon>Hexapoda</taxon>
        <taxon>Insecta</taxon>
        <taxon>Pterygota</taxon>
        <taxon>Neoptera</taxon>
        <taxon>Paraneoptera</taxon>
        <taxon>Psocodea</taxon>
        <taxon>Troctomorpha</taxon>
        <taxon>Phthiraptera</taxon>
        <taxon>Anoplura</taxon>
        <taxon>Polyplacidae</taxon>
        <taxon>Polyplax</taxon>
    </lineage>
</organism>
<evidence type="ECO:0000313" key="1">
    <source>
        <dbReference type="EMBL" id="KAK6633451.1"/>
    </source>
</evidence>
<proteinExistence type="predicted"/>
<protein>
    <submittedName>
        <fullName evidence="1">Uncharacterized protein</fullName>
    </submittedName>
</protein>
<keyword evidence="2" id="KW-1185">Reference proteome</keyword>